<comment type="similarity">
    <text evidence="3">Belongs to the GRAS family.</text>
</comment>
<keyword evidence="6" id="KW-1185">Reference proteome</keyword>
<evidence type="ECO:0000256" key="3">
    <source>
        <dbReference type="PROSITE-ProRule" id="PRU01191"/>
    </source>
</evidence>
<dbReference type="PROSITE" id="PS50985">
    <property type="entry name" value="GRAS"/>
    <property type="match status" value="1"/>
</dbReference>
<accession>A0A5C7IPD8</accession>
<protein>
    <submittedName>
        <fullName evidence="5">Uncharacterized protein</fullName>
    </submittedName>
</protein>
<evidence type="ECO:0000256" key="4">
    <source>
        <dbReference type="SAM" id="MobiDB-lite"/>
    </source>
</evidence>
<feature type="compositionally biased region" description="Low complexity" evidence="4">
    <location>
        <begin position="166"/>
        <end position="191"/>
    </location>
</feature>
<keyword evidence="2" id="KW-0804">Transcription</keyword>
<feature type="region of interest" description="Disordered" evidence="4">
    <location>
        <begin position="272"/>
        <end position="305"/>
    </location>
</feature>
<sequence>MSSGYSGAGPDFYAALAGRSMNVVVNNNGNTSQPSYHNLHQQQRTQQLPGIFMDSSSAAVAASQITNRVGPNLIGKRTFTDFQTPQQQLQQHLQQQQQQHLHRNNMNNNQALNSMFLRSVKQRTYQNHLSPISPLSSVDFAAGNSVLSSDLRQSLSNRYGFPLQQQQQQQQILRPQQHHQQLQQQQQQQQQVGFVSGSVNQNNPALADDVPYLNNPVQSNNGVVPGQDSEKKMLNRLQELEKQLLDDNDDEDGDAVSVITNTNSEWSETIQNLMSPSPKPVSPISPSPTTSSSSSSSSVASPATSCSRQTVMEAASAISEGKIDVSSEILTRLSQATSLKGNSEQRLMEYMSSALKSRVNPVENPPPVTELFCQEHIESIQSLYDLSPCFKLGFMAANLAILEATQQQEPAFNSNKLHVVDFEIGQGGQYMNLLHELSRRQNGKPSVLKITAVAANNGSGGEERLKEVGDMLRECAKQVDVCLNFKVVSARLDDLSRDTLGCESGEPLAVNFAFKLFKMHDESVSTENPRDELLRRVKALSPHVVTIVEQELNTNTAPFVSRVNEAYAHYGALFESLESTVARESTDRIKVEQGLGRKLANSVACEARDRFERCEVFGKWRARMSMAGFKLKPMSNSIAESMRSRLSLGNRVNPGFTIKEENGGVCFGWMGRTLTVASAWR</sequence>
<evidence type="ECO:0000256" key="1">
    <source>
        <dbReference type="ARBA" id="ARBA00023015"/>
    </source>
</evidence>
<gene>
    <name evidence="5" type="ORF">EZV62_005903</name>
</gene>
<proteinExistence type="inferred from homology"/>
<comment type="caution">
    <text evidence="3">Lacks conserved residue(s) required for the propagation of feature annotation.</text>
</comment>
<dbReference type="Pfam" id="PF03514">
    <property type="entry name" value="GRAS"/>
    <property type="match status" value="1"/>
</dbReference>
<dbReference type="InterPro" id="IPR005202">
    <property type="entry name" value="TF_GRAS"/>
</dbReference>
<evidence type="ECO:0000313" key="5">
    <source>
        <dbReference type="EMBL" id="TXG70968.1"/>
    </source>
</evidence>
<dbReference type="EMBL" id="VAHF01000002">
    <property type="protein sequence ID" value="TXG70968.1"/>
    <property type="molecule type" value="Genomic_DNA"/>
</dbReference>
<reference evidence="6" key="1">
    <citation type="journal article" date="2019" name="Gigascience">
        <title>De novo genome assembly of the endangered Acer yangbiense, a plant species with extremely small populations endemic to Yunnan Province, China.</title>
        <authorList>
            <person name="Yang J."/>
            <person name="Wariss H.M."/>
            <person name="Tao L."/>
            <person name="Zhang R."/>
            <person name="Yun Q."/>
            <person name="Hollingsworth P."/>
            <person name="Dao Z."/>
            <person name="Luo G."/>
            <person name="Guo H."/>
            <person name="Ma Y."/>
            <person name="Sun W."/>
        </authorList>
    </citation>
    <scope>NUCLEOTIDE SEQUENCE [LARGE SCALE GENOMIC DNA]</scope>
    <source>
        <strain evidence="6">cv. Malutang</strain>
    </source>
</reference>
<dbReference type="AlphaFoldDB" id="A0A5C7IPD8"/>
<keyword evidence="1" id="KW-0805">Transcription regulation</keyword>
<feature type="region of interest" description="Disordered" evidence="4">
    <location>
        <begin position="166"/>
        <end position="228"/>
    </location>
</feature>
<feature type="compositionally biased region" description="Pro residues" evidence="4">
    <location>
        <begin position="277"/>
        <end position="286"/>
    </location>
</feature>
<organism evidence="5 6">
    <name type="scientific">Acer yangbiense</name>
    <dbReference type="NCBI Taxonomy" id="1000413"/>
    <lineage>
        <taxon>Eukaryota</taxon>
        <taxon>Viridiplantae</taxon>
        <taxon>Streptophyta</taxon>
        <taxon>Embryophyta</taxon>
        <taxon>Tracheophyta</taxon>
        <taxon>Spermatophyta</taxon>
        <taxon>Magnoliopsida</taxon>
        <taxon>eudicotyledons</taxon>
        <taxon>Gunneridae</taxon>
        <taxon>Pentapetalae</taxon>
        <taxon>rosids</taxon>
        <taxon>malvids</taxon>
        <taxon>Sapindales</taxon>
        <taxon>Sapindaceae</taxon>
        <taxon>Hippocastanoideae</taxon>
        <taxon>Acereae</taxon>
        <taxon>Acer</taxon>
    </lineage>
</organism>
<evidence type="ECO:0000256" key="2">
    <source>
        <dbReference type="ARBA" id="ARBA00023163"/>
    </source>
</evidence>
<name>A0A5C7IPD8_9ROSI</name>
<evidence type="ECO:0000313" key="6">
    <source>
        <dbReference type="Proteomes" id="UP000323000"/>
    </source>
</evidence>
<dbReference type="OrthoDB" id="677896at2759"/>
<feature type="compositionally biased region" description="Low complexity" evidence="4">
    <location>
        <begin position="287"/>
        <end position="305"/>
    </location>
</feature>
<feature type="short sequence motif" description="VHIID" evidence="3">
    <location>
        <begin position="417"/>
        <end position="421"/>
    </location>
</feature>
<dbReference type="Proteomes" id="UP000323000">
    <property type="component" value="Chromosome 2"/>
</dbReference>
<comment type="caution">
    <text evidence="5">The sequence shown here is derived from an EMBL/GenBank/DDBJ whole genome shotgun (WGS) entry which is preliminary data.</text>
</comment>
<feature type="region of interest" description="SAW" evidence="3">
    <location>
        <begin position="604"/>
        <end position="681"/>
    </location>
</feature>
<dbReference type="PANTHER" id="PTHR31636">
    <property type="entry name" value="OSJNBA0084A10.13 PROTEIN-RELATED"/>
    <property type="match status" value="1"/>
</dbReference>